<dbReference type="STRING" id="4846.A0A367IYT4"/>
<evidence type="ECO:0008006" key="4">
    <source>
        <dbReference type="Google" id="ProtNLM"/>
    </source>
</evidence>
<feature type="region of interest" description="Disordered" evidence="1">
    <location>
        <begin position="177"/>
        <end position="212"/>
    </location>
</feature>
<evidence type="ECO:0000313" key="3">
    <source>
        <dbReference type="Proteomes" id="UP000253551"/>
    </source>
</evidence>
<feature type="non-terminal residue" evidence="2">
    <location>
        <position position="1"/>
    </location>
</feature>
<proteinExistence type="predicted"/>
<evidence type="ECO:0000313" key="2">
    <source>
        <dbReference type="EMBL" id="RCH82842.1"/>
    </source>
</evidence>
<dbReference type="EMBL" id="PJQM01004958">
    <property type="protein sequence ID" value="RCH82842.1"/>
    <property type="molecule type" value="Genomic_DNA"/>
</dbReference>
<evidence type="ECO:0000256" key="1">
    <source>
        <dbReference type="SAM" id="MobiDB-lite"/>
    </source>
</evidence>
<dbReference type="AlphaFoldDB" id="A0A367IYT4"/>
<feature type="compositionally biased region" description="Polar residues" evidence="1">
    <location>
        <begin position="202"/>
        <end position="212"/>
    </location>
</feature>
<comment type="caution">
    <text evidence="2">The sequence shown here is derived from an EMBL/GenBank/DDBJ whole genome shotgun (WGS) entry which is preliminary data.</text>
</comment>
<dbReference type="OrthoDB" id="5573160at2759"/>
<name>A0A367IYT4_RHIST</name>
<feature type="region of interest" description="Disordered" evidence="1">
    <location>
        <begin position="299"/>
        <end position="318"/>
    </location>
</feature>
<keyword evidence="3" id="KW-1185">Reference proteome</keyword>
<reference evidence="2 3" key="1">
    <citation type="journal article" date="2018" name="G3 (Bethesda)">
        <title>Phylogenetic and Phylogenomic Definition of Rhizopus Species.</title>
        <authorList>
            <person name="Gryganskyi A.P."/>
            <person name="Golan J."/>
            <person name="Dolatabadi S."/>
            <person name="Mondo S."/>
            <person name="Robb S."/>
            <person name="Idnurm A."/>
            <person name="Muszewska A."/>
            <person name="Steczkiewicz K."/>
            <person name="Masonjones S."/>
            <person name="Liao H.L."/>
            <person name="Gajdeczka M.T."/>
            <person name="Anike F."/>
            <person name="Vuek A."/>
            <person name="Anishchenko I.M."/>
            <person name="Voigt K."/>
            <person name="de Hoog G.S."/>
            <person name="Smith M.E."/>
            <person name="Heitman J."/>
            <person name="Vilgalys R."/>
            <person name="Stajich J.E."/>
        </authorList>
    </citation>
    <scope>NUCLEOTIDE SEQUENCE [LARGE SCALE GENOMIC DNA]</scope>
    <source>
        <strain evidence="2 3">LSU 92-RS-03</strain>
    </source>
</reference>
<feature type="compositionally biased region" description="Polar residues" evidence="1">
    <location>
        <begin position="490"/>
        <end position="513"/>
    </location>
</feature>
<accession>A0A367IYT4</accession>
<feature type="region of interest" description="Disordered" evidence="1">
    <location>
        <begin position="477"/>
        <end position="513"/>
    </location>
</feature>
<protein>
    <recommendedName>
        <fullName evidence="4">FAR1 domain-containing protein</fullName>
    </recommendedName>
</protein>
<feature type="compositionally biased region" description="Polar residues" evidence="1">
    <location>
        <begin position="387"/>
        <end position="398"/>
    </location>
</feature>
<feature type="region of interest" description="Disordered" evidence="1">
    <location>
        <begin position="387"/>
        <end position="439"/>
    </location>
</feature>
<organism evidence="2 3">
    <name type="scientific">Rhizopus stolonifer</name>
    <name type="common">Rhizopus nigricans</name>
    <dbReference type="NCBI Taxonomy" id="4846"/>
    <lineage>
        <taxon>Eukaryota</taxon>
        <taxon>Fungi</taxon>
        <taxon>Fungi incertae sedis</taxon>
        <taxon>Mucoromycota</taxon>
        <taxon>Mucoromycotina</taxon>
        <taxon>Mucoromycetes</taxon>
        <taxon>Mucorales</taxon>
        <taxon>Mucorineae</taxon>
        <taxon>Rhizopodaceae</taxon>
        <taxon>Rhizopus</taxon>
    </lineage>
</organism>
<feature type="compositionally biased region" description="Low complexity" evidence="1">
    <location>
        <begin position="302"/>
        <end position="318"/>
    </location>
</feature>
<dbReference type="Proteomes" id="UP000253551">
    <property type="component" value="Unassembled WGS sequence"/>
</dbReference>
<gene>
    <name evidence="2" type="ORF">CU098_000333</name>
</gene>
<feature type="region of interest" description="Disordered" evidence="1">
    <location>
        <begin position="244"/>
        <end position="286"/>
    </location>
</feature>
<sequence>NIYVYCSREGLPDSLRNPKANPQRKRPSKRCDCRWRVVLYENNGLWEFRKSLNPAAGKHNHELMRPEEIERSWPKVVIDLICELARLRMTTQDIRTRVQAQFPNIHWNERRFYNRLSEERQKIKQRDTTERTHDLFQLWSKVCALTAGNEELSQFVKHELTALHQILIQTTQVDDSTLPDPAVISDDSAENKGETGSVEDGTCTSSTRQLSKQNTNNALKGYIQVEIPKQTYYIKAHNQRLIQEGKLSRGQRRSRTSEDIDLGTPEPSRKLPRKGKNKESTLLPAEELSSENIFHCRNSYSNNRANNNTNTPRINTAPIMRTNPSVHSPNHRHNPQMQSTSFVYAYDSNSMSLGSPLAGYVHTPFSNPYHMDATHSSSSFNETEMQFQFDPSQTPMVRTSSQTSTAANSTNGENDTTTPKAPLYSVNPSPILSNSATKQQVRQLPIYETTSKNIMPNSSAENQQQTTNYNHTLYMQQSHHRSDSNIIPMYSQSPSQQHQQLNDGSRMNISPHQ</sequence>
<feature type="compositionally biased region" description="Polar residues" evidence="1">
    <location>
        <begin position="426"/>
        <end position="439"/>
    </location>
</feature>
<feature type="compositionally biased region" description="Low complexity" evidence="1">
    <location>
        <begin position="399"/>
        <end position="411"/>
    </location>
</feature>